<protein>
    <recommendedName>
        <fullName evidence="7">Palmitoyltransferase</fullName>
        <ecNumber evidence="7">2.3.1.225</ecNumber>
    </recommendedName>
</protein>
<evidence type="ECO:0000313" key="10">
    <source>
        <dbReference type="EMBL" id="KFG37657.1"/>
    </source>
</evidence>
<evidence type="ECO:0000256" key="4">
    <source>
        <dbReference type="ARBA" id="ARBA00022989"/>
    </source>
</evidence>
<dbReference type="PROSITE" id="PS50216">
    <property type="entry name" value="DHHC"/>
    <property type="match status" value="1"/>
</dbReference>
<feature type="transmembrane region" description="Helical" evidence="7">
    <location>
        <begin position="12"/>
        <end position="35"/>
    </location>
</feature>
<dbReference type="OrthoDB" id="9909019at2759"/>
<feature type="transmembrane region" description="Helical" evidence="7">
    <location>
        <begin position="47"/>
        <end position="70"/>
    </location>
</feature>
<evidence type="ECO:0000256" key="3">
    <source>
        <dbReference type="ARBA" id="ARBA00022692"/>
    </source>
</evidence>
<dbReference type="VEuPathDB" id="ToxoDB:TGP89_217870"/>
<dbReference type="GO" id="GO:0016020">
    <property type="term" value="C:membrane"/>
    <property type="evidence" value="ECO:0007669"/>
    <property type="project" value="UniProtKB-SubCell"/>
</dbReference>
<keyword evidence="3 7" id="KW-0812">Transmembrane</keyword>
<evidence type="ECO:0000256" key="8">
    <source>
        <dbReference type="SAM" id="MobiDB-lite"/>
    </source>
</evidence>
<comment type="caution">
    <text evidence="10">The sequence shown here is derived from an EMBL/GenBank/DDBJ whole genome shotgun (WGS) entry which is preliminary data.</text>
</comment>
<organism evidence="10 11">
    <name type="scientific">Toxoplasma gondii p89</name>
    <dbReference type="NCBI Taxonomy" id="943119"/>
    <lineage>
        <taxon>Eukaryota</taxon>
        <taxon>Sar</taxon>
        <taxon>Alveolata</taxon>
        <taxon>Apicomplexa</taxon>
        <taxon>Conoidasida</taxon>
        <taxon>Coccidia</taxon>
        <taxon>Eucoccidiorida</taxon>
        <taxon>Eimeriorina</taxon>
        <taxon>Sarcocystidae</taxon>
        <taxon>Toxoplasma</taxon>
    </lineage>
</organism>
<feature type="transmembrane region" description="Helical" evidence="7">
    <location>
        <begin position="220"/>
        <end position="249"/>
    </location>
</feature>
<evidence type="ECO:0000256" key="6">
    <source>
        <dbReference type="ARBA" id="ARBA00023315"/>
    </source>
</evidence>
<evidence type="ECO:0000259" key="9">
    <source>
        <dbReference type="Pfam" id="PF01529"/>
    </source>
</evidence>
<feature type="domain" description="Palmitoyltransferase DHHC" evidence="9">
    <location>
        <begin position="131"/>
        <end position="256"/>
    </location>
</feature>
<accession>A0A086JZT9</accession>
<comment type="subcellular location">
    <subcellularLocation>
        <location evidence="1">Membrane</location>
        <topology evidence="1">Multi-pass membrane protein</topology>
    </subcellularLocation>
</comment>
<keyword evidence="5 7" id="KW-0472">Membrane</keyword>
<comment type="domain">
    <text evidence="7">The DHHC domain is required for palmitoyltransferase activity.</text>
</comment>
<keyword evidence="6 7" id="KW-0012">Acyltransferase</keyword>
<dbReference type="PANTHER" id="PTHR12246">
    <property type="entry name" value="PALMITOYLTRANSFERASE ZDHHC16"/>
    <property type="match status" value="1"/>
</dbReference>
<comment type="similarity">
    <text evidence="7">Belongs to the DHHC palmitoyltransferase family.</text>
</comment>
<sequence>MYATSRAVRGLSLIPLVIVTGLFLFAWITYVYIYLHLQLVERDNNVPLAAVLGSCAAALWLLALWCFYACALRDPGEVSEAWRAEATAKKIPYIKPDGSVGEGGVQSARTDEEAPRSRAFRIRDFHPGYATTCTHCAQGLRPERAHHCSICNKCVMRMDHHCPWVGNCVGFNNYKQFLLFNFYCALVCTFMGASSAPWIVDEFLFSVNTLRGQGLSPGTWGVFLISWVMQVTFGFVTLVMFLTHLYYVLVNMTTIEVQYPSANPYNVGRLANMQQIFGKFDWSWFLPVTPRQPICSGDVFPYRLDPQSPVGGETAFPSGDSSIPVGLRDFASAPTTSLDGVSGKGKERDDTGGTLHESDEDERVAKREEKATALFGGFCERKEENGPSDSGAHAGQGGGRAGKRDEEDTDLTYDGVSDDGLAAGSGDAHV</sequence>
<evidence type="ECO:0000256" key="1">
    <source>
        <dbReference type="ARBA" id="ARBA00004141"/>
    </source>
</evidence>
<feature type="region of interest" description="Disordered" evidence="8">
    <location>
        <begin position="333"/>
        <end position="430"/>
    </location>
</feature>
<evidence type="ECO:0000256" key="5">
    <source>
        <dbReference type="ARBA" id="ARBA00023136"/>
    </source>
</evidence>
<dbReference type="EMBL" id="AEYI02001421">
    <property type="protein sequence ID" value="KFG37657.1"/>
    <property type="molecule type" value="Genomic_DNA"/>
</dbReference>
<name>A0A086JZT9_TOXGO</name>
<gene>
    <name evidence="10" type="ORF">TGP89_217870</name>
</gene>
<evidence type="ECO:0000256" key="7">
    <source>
        <dbReference type="RuleBase" id="RU079119"/>
    </source>
</evidence>
<evidence type="ECO:0000256" key="2">
    <source>
        <dbReference type="ARBA" id="ARBA00022679"/>
    </source>
</evidence>
<comment type="catalytic activity">
    <reaction evidence="7">
        <text>L-cysteinyl-[protein] + hexadecanoyl-CoA = S-hexadecanoyl-L-cysteinyl-[protein] + CoA</text>
        <dbReference type="Rhea" id="RHEA:36683"/>
        <dbReference type="Rhea" id="RHEA-COMP:10131"/>
        <dbReference type="Rhea" id="RHEA-COMP:11032"/>
        <dbReference type="ChEBI" id="CHEBI:29950"/>
        <dbReference type="ChEBI" id="CHEBI:57287"/>
        <dbReference type="ChEBI" id="CHEBI:57379"/>
        <dbReference type="ChEBI" id="CHEBI:74151"/>
        <dbReference type="EC" id="2.3.1.225"/>
    </reaction>
</comment>
<dbReference type="Pfam" id="PF01529">
    <property type="entry name" value="DHHC"/>
    <property type="match status" value="1"/>
</dbReference>
<feature type="transmembrane region" description="Helical" evidence="7">
    <location>
        <begin position="177"/>
        <end position="200"/>
    </location>
</feature>
<keyword evidence="2 7" id="KW-0808">Transferase</keyword>
<dbReference type="AlphaFoldDB" id="A0A086JZT9"/>
<dbReference type="Proteomes" id="UP000028828">
    <property type="component" value="Unassembled WGS sequence"/>
</dbReference>
<dbReference type="InterPro" id="IPR039859">
    <property type="entry name" value="PFA4/ZDH16/20/ERF2-like"/>
</dbReference>
<keyword evidence="4 7" id="KW-1133">Transmembrane helix</keyword>
<dbReference type="GO" id="GO:0019706">
    <property type="term" value="F:protein-cysteine S-palmitoyltransferase activity"/>
    <property type="evidence" value="ECO:0007669"/>
    <property type="project" value="UniProtKB-EC"/>
</dbReference>
<reference evidence="10 11" key="1">
    <citation type="submission" date="2014-03" db="EMBL/GenBank/DDBJ databases">
        <authorList>
            <person name="Sibley D."/>
            <person name="Venepally P."/>
            <person name="Karamycheva S."/>
            <person name="Hadjithomas M."/>
            <person name="Khan A."/>
            <person name="Brunk B."/>
            <person name="Roos D."/>
            <person name="Caler E."/>
            <person name="Lorenzi H."/>
        </authorList>
    </citation>
    <scope>NUCLEOTIDE SEQUENCE [LARGE SCALE GENOMIC DNA]</scope>
    <source>
        <strain evidence="11">p89</strain>
    </source>
</reference>
<proteinExistence type="inferred from homology"/>
<dbReference type="EC" id="2.3.1.225" evidence="7"/>
<evidence type="ECO:0000313" key="11">
    <source>
        <dbReference type="Proteomes" id="UP000028828"/>
    </source>
</evidence>
<dbReference type="InterPro" id="IPR001594">
    <property type="entry name" value="Palmitoyltrfase_DHHC"/>
</dbReference>